<feature type="region of interest" description="Disordered" evidence="1">
    <location>
        <begin position="181"/>
        <end position="200"/>
    </location>
</feature>
<organism evidence="2 3">
    <name type="scientific">Oleoguttula mirabilis</name>
    <dbReference type="NCBI Taxonomy" id="1507867"/>
    <lineage>
        <taxon>Eukaryota</taxon>
        <taxon>Fungi</taxon>
        <taxon>Dikarya</taxon>
        <taxon>Ascomycota</taxon>
        <taxon>Pezizomycotina</taxon>
        <taxon>Dothideomycetes</taxon>
        <taxon>Dothideomycetidae</taxon>
        <taxon>Mycosphaerellales</taxon>
        <taxon>Teratosphaeriaceae</taxon>
        <taxon>Oleoguttula</taxon>
    </lineage>
</organism>
<keyword evidence="3" id="KW-1185">Reference proteome</keyword>
<dbReference type="Proteomes" id="UP001324427">
    <property type="component" value="Unassembled WGS sequence"/>
</dbReference>
<feature type="compositionally biased region" description="Polar residues" evidence="1">
    <location>
        <begin position="181"/>
        <end position="196"/>
    </location>
</feature>
<dbReference type="EMBL" id="JAVFHQ010000048">
    <property type="protein sequence ID" value="KAK4541806.1"/>
    <property type="molecule type" value="Genomic_DNA"/>
</dbReference>
<evidence type="ECO:0000313" key="2">
    <source>
        <dbReference type="EMBL" id="KAK4541806.1"/>
    </source>
</evidence>
<name>A0AAV9J9Y4_9PEZI</name>
<comment type="caution">
    <text evidence="2">The sequence shown here is derived from an EMBL/GenBank/DDBJ whole genome shotgun (WGS) entry which is preliminary data.</text>
</comment>
<protein>
    <submittedName>
        <fullName evidence="2">Uncharacterized protein</fullName>
    </submittedName>
</protein>
<evidence type="ECO:0000256" key="1">
    <source>
        <dbReference type="SAM" id="MobiDB-lite"/>
    </source>
</evidence>
<dbReference type="AlphaFoldDB" id="A0AAV9J9Y4"/>
<feature type="region of interest" description="Disordered" evidence="1">
    <location>
        <begin position="1"/>
        <end position="22"/>
    </location>
</feature>
<reference evidence="2 3" key="1">
    <citation type="submission" date="2021-11" db="EMBL/GenBank/DDBJ databases">
        <title>Black yeast isolated from Biological Soil Crust.</title>
        <authorList>
            <person name="Kurbessoian T."/>
        </authorList>
    </citation>
    <scope>NUCLEOTIDE SEQUENCE [LARGE SCALE GENOMIC DNA]</scope>
    <source>
        <strain evidence="2 3">CCFEE 5522</strain>
    </source>
</reference>
<proteinExistence type="predicted"/>
<evidence type="ECO:0000313" key="3">
    <source>
        <dbReference type="Proteomes" id="UP001324427"/>
    </source>
</evidence>
<accession>A0AAV9J9Y4</accession>
<gene>
    <name evidence="2" type="ORF">LTR36_007338</name>
</gene>
<sequence length="496" mass="54635">MEEGMRTNVNGNGGIPYDPAMHTRMKTLDGSLHNDDQQDRASQGDRNLTYASSALSRSDIITQPHHPVQPDRNAQPLRDRTVQHTAVPVHSKASSLTSTESTTIDWVAQWEAELQAEGGYEQFLLRMEDQRMMPIGAGDGYMQGMMANDPYAPLWPEIPDAQTVSSAPAKITLDSTPAWQTLDSSSTASTPNPTGSQGHGLAIAPTNAPFMAQPTAPVQPATQVAAQWGGPLTWGHIPEPSRFAPQAQPPFTLHPPPPAPPLVAGNQGKTTRANNGGLYGQHVRNNPPVNVQPPLNMDISILEIMTFFPDWLQIPAFAMRAVRNGYTARDLAKMNLHSMGQLTKKSLETGRTRVTKQFTHGGLIYVGLKPTKSGETPWSGDAFRRVHGSQNELTANEWELRWHLSIHARRMEFGHIKLSVIHGRVPPNKWPTGQDRLLLTQCLEFARQNPQLDLDTSHFDWIIHTHGLQTPQVGSGADHDAASLTRFNRAVPDPRH</sequence>